<evidence type="ECO:0000256" key="5">
    <source>
        <dbReference type="ARBA" id="ARBA00022989"/>
    </source>
</evidence>
<dbReference type="Gene3D" id="1.10.287.950">
    <property type="entry name" value="Methyl-accepting chemotaxis protein"/>
    <property type="match status" value="1"/>
</dbReference>
<dbReference type="SUPFAM" id="SSF82866">
    <property type="entry name" value="Multidrug efflux transporter AcrB transmembrane domain"/>
    <property type="match status" value="2"/>
</dbReference>
<keyword evidence="7" id="KW-0175">Coiled coil</keyword>
<gene>
    <name evidence="10" type="ORF">SAMN05444126_11584</name>
</gene>
<feature type="transmembrane region" description="Helical" evidence="8">
    <location>
        <begin position="942"/>
        <end position="962"/>
    </location>
</feature>
<dbReference type="GO" id="GO:0005886">
    <property type="term" value="C:plasma membrane"/>
    <property type="evidence" value="ECO:0007669"/>
    <property type="project" value="UniProtKB-SubCell"/>
</dbReference>
<feature type="coiled-coil region" evidence="7">
    <location>
        <begin position="501"/>
        <end position="627"/>
    </location>
</feature>
<feature type="domain" description="Membrane transport protein MMPL" evidence="9">
    <location>
        <begin position="754"/>
        <end position="1052"/>
    </location>
</feature>
<evidence type="ECO:0000313" key="11">
    <source>
        <dbReference type="Proteomes" id="UP000199318"/>
    </source>
</evidence>
<accession>A0A1H9URX8</accession>
<evidence type="ECO:0000259" key="9">
    <source>
        <dbReference type="Pfam" id="PF03176"/>
    </source>
</evidence>
<dbReference type="RefSeq" id="WP_093073199.1">
    <property type="nucleotide sequence ID" value="NZ_FOGV01000015.1"/>
</dbReference>
<evidence type="ECO:0000256" key="2">
    <source>
        <dbReference type="ARBA" id="ARBA00010157"/>
    </source>
</evidence>
<keyword evidence="11" id="KW-1185">Reference proteome</keyword>
<comment type="similarity">
    <text evidence="2">Belongs to the resistance-nodulation-cell division (RND) (TC 2.A.6) family. MmpL subfamily.</text>
</comment>
<dbReference type="Gene3D" id="1.20.1640.10">
    <property type="entry name" value="Multidrug efflux transporter AcrB transmembrane domain"/>
    <property type="match status" value="2"/>
</dbReference>
<comment type="caution">
    <text evidence="10">The sequence shown here is derived from an EMBL/GenBank/DDBJ whole genome shotgun (WGS) entry which is preliminary data.</text>
</comment>
<feature type="transmembrane region" description="Helical" evidence="8">
    <location>
        <begin position="287"/>
        <end position="307"/>
    </location>
</feature>
<evidence type="ECO:0000256" key="8">
    <source>
        <dbReference type="SAM" id="Phobius"/>
    </source>
</evidence>
<dbReference type="EMBL" id="FOGV01000015">
    <property type="protein sequence ID" value="SES12108.1"/>
    <property type="molecule type" value="Genomic_DNA"/>
</dbReference>
<dbReference type="STRING" id="1464123.SAMN05444126_11584"/>
<organism evidence="10 11">
    <name type="scientific">Salisediminibacterium halotolerans</name>
    <dbReference type="NCBI Taxonomy" id="517425"/>
    <lineage>
        <taxon>Bacteria</taxon>
        <taxon>Bacillati</taxon>
        <taxon>Bacillota</taxon>
        <taxon>Bacilli</taxon>
        <taxon>Bacillales</taxon>
        <taxon>Bacillaceae</taxon>
        <taxon>Salisediminibacterium</taxon>
    </lineage>
</organism>
<feature type="transmembrane region" description="Helical" evidence="8">
    <location>
        <begin position="208"/>
        <end position="232"/>
    </location>
</feature>
<dbReference type="Proteomes" id="UP000199318">
    <property type="component" value="Unassembled WGS sequence"/>
</dbReference>
<feature type="transmembrane region" description="Helical" evidence="8">
    <location>
        <begin position="313"/>
        <end position="337"/>
    </location>
</feature>
<name>A0A1H9URX8_9BACI</name>
<evidence type="ECO:0000256" key="3">
    <source>
        <dbReference type="ARBA" id="ARBA00022475"/>
    </source>
</evidence>
<feature type="transmembrane region" description="Helical" evidence="8">
    <location>
        <begin position="988"/>
        <end position="1007"/>
    </location>
</feature>
<dbReference type="InterPro" id="IPR004869">
    <property type="entry name" value="MMPL_dom"/>
</dbReference>
<keyword evidence="3" id="KW-1003">Cell membrane</keyword>
<evidence type="ECO:0000313" key="10">
    <source>
        <dbReference type="EMBL" id="SES12108.1"/>
    </source>
</evidence>
<keyword evidence="4 8" id="KW-0812">Transmembrane</keyword>
<evidence type="ECO:0000256" key="7">
    <source>
        <dbReference type="SAM" id="Coils"/>
    </source>
</evidence>
<feature type="transmembrane region" description="Helical" evidence="8">
    <location>
        <begin position="184"/>
        <end position="201"/>
    </location>
</feature>
<feature type="transmembrane region" description="Helical" evidence="8">
    <location>
        <begin position="370"/>
        <end position="387"/>
    </location>
</feature>
<sequence>MGRRRWLFKLNRKHLLYILPLLWLLAAVSAFIYAPDIDRFVREEGQEEAPDDYPSSMVDPLIDEDGGFTGSEVIVVYDEPGGFTAEQLEQIEDRLVELETSPGNLPLHDTLIPFDGEDEEDRLYADDEGVLLAVLQLDMPASDYELIRDELEEKVSVTGVNHYETGEPVINEDVIVTTEEGLETSTYITVALVFLVLLTVFRSFLAPFVPLIILASVYLFSIAVVSSLIGAFNFPVSNFTQIFVLAVVFGVGTDYCLLILKRFQEELKSGDSSYDAMLRTMKGSRATVFYSAFTGFIGFAAIGLAEFDLYQSASAVAISLVVMVGAIWLMMPAVLSLTGKHLFWPSKVEKQETDNAFWGKLGLFALNKTGFSLLVIIVLLLPLLLVYDDDRSFDSVDEIQGDYDSVTGYERINEVFGEGEIFASTLIIEAPNPSWDEPERIAHLEFLTKNLERIEGVDTVRGLHRPQGELEDEFTVPYTADSLAGGLDEAEEGLLEIADGLDEAVTEIEASEEEIDEAEQGLTELIQGTDEAIAGASDIEEGISETEAGLREIQTEVGAASEEISNYEEDVRAAENEVNEELENARQAQREAEAAVTEIEKQIDSFLADIDEAFADLSERTEDLERQIEELPVSAAEIEEATGIAVKDELPDIPEPDIDPAAEVEAAAAEALPEDPLPDVALPDPSPYFNTVYAELDQAAAQAGALETGIGEAADALGEIEAGAAELQTGLSEIRSGLVEFEAGLEEVRSAAAELTDGLTEAKEGVEETAEGLTDIEDVLTEIASQQEHPLEGFFIPEQALEEEGFAEAFNTYATPESKQFTFIDVLLDADPYSREAMGILDEVEEVTLFSFRETPMEDSAMAIDGVTSVNRDLRDVSNQDFMTTAAVMLTGIFLALTVLLRSLVMPVYVLISLVATYFGAAAVTEIIFTDIMGYPGIMWPVPFFGFVLLMALGVDYSIFLLGRFSELYDPKDPDSARATIHLAMKRIGGTVLSAALILGGTFASMLPSGVLSLMQISTLTITGLFFYTVVLLPLFVPACMKMFGRYNWWPFHQRNSR</sequence>
<feature type="transmembrane region" description="Helical" evidence="8">
    <location>
        <begin position="1013"/>
        <end position="1037"/>
    </location>
</feature>
<comment type="subcellular location">
    <subcellularLocation>
        <location evidence="1">Cell membrane</location>
        <topology evidence="1">Multi-pass membrane protein</topology>
    </subcellularLocation>
</comment>
<keyword evidence="6 8" id="KW-0472">Membrane</keyword>
<evidence type="ECO:0000256" key="4">
    <source>
        <dbReference type="ARBA" id="ARBA00022692"/>
    </source>
</evidence>
<feature type="transmembrane region" description="Helical" evidence="8">
    <location>
        <begin position="882"/>
        <end position="901"/>
    </location>
</feature>
<proteinExistence type="inferred from homology"/>
<dbReference type="OrthoDB" id="9782006at2"/>
<reference evidence="11" key="1">
    <citation type="submission" date="2016-10" db="EMBL/GenBank/DDBJ databases">
        <authorList>
            <person name="de Groot N.N."/>
        </authorList>
    </citation>
    <scope>NUCLEOTIDE SEQUENCE [LARGE SCALE GENOMIC DNA]</scope>
    <source>
        <strain evidence="11">10nlg</strain>
    </source>
</reference>
<protein>
    <submittedName>
        <fullName evidence="10">Drug exporter of the RND superfamily</fullName>
    </submittedName>
</protein>
<evidence type="ECO:0000256" key="6">
    <source>
        <dbReference type="ARBA" id="ARBA00023136"/>
    </source>
</evidence>
<dbReference type="Pfam" id="PF03176">
    <property type="entry name" value="MMPL"/>
    <property type="match status" value="2"/>
</dbReference>
<dbReference type="PANTHER" id="PTHR33406:SF6">
    <property type="entry name" value="MEMBRANE PROTEIN YDGH-RELATED"/>
    <property type="match status" value="1"/>
</dbReference>
<feature type="transmembrane region" description="Helical" evidence="8">
    <location>
        <begin position="908"/>
        <end position="930"/>
    </location>
</feature>
<evidence type="ECO:0000256" key="1">
    <source>
        <dbReference type="ARBA" id="ARBA00004651"/>
    </source>
</evidence>
<feature type="domain" description="Membrane transport protein MMPL" evidence="9">
    <location>
        <begin position="117"/>
        <end position="362"/>
    </location>
</feature>
<dbReference type="InterPro" id="IPR050545">
    <property type="entry name" value="Mycobact_MmpL"/>
</dbReference>
<feature type="transmembrane region" description="Helical" evidence="8">
    <location>
        <begin position="238"/>
        <end position="260"/>
    </location>
</feature>
<dbReference type="Gene3D" id="1.10.287.1490">
    <property type="match status" value="1"/>
</dbReference>
<dbReference type="PANTHER" id="PTHR33406">
    <property type="entry name" value="MEMBRANE PROTEIN MJ1562-RELATED"/>
    <property type="match status" value="1"/>
</dbReference>
<dbReference type="AlphaFoldDB" id="A0A1H9URX8"/>
<keyword evidence="5 8" id="KW-1133">Transmembrane helix</keyword>